<evidence type="ECO:0000313" key="11">
    <source>
        <dbReference type="EMBL" id="KAK7860704.1"/>
    </source>
</evidence>
<organism evidence="11 12">
    <name type="scientific">Quercus suber</name>
    <name type="common">Cork oak</name>
    <dbReference type="NCBI Taxonomy" id="58331"/>
    <lineage>
        <taxon>Eukaryota</taxon>
        <taxon>Viridiplantae</taxon>
        <taxon>Streptophyta</taxon>
        <taxon>Embryophyta</taxon>
        <taxon>Tracheophyta</taxon>
        <taxon>Spermatophyta</taxon>
        <taxon>Magnoliopsida</taxon>
        <taxon>eudicotyledons</taxon>
        <taxon>Gunneridae</taxon>
        <taxon>Pentapetalae</taxon>
        <taxon>rosids</taxon>
        <taxon>fabids</taxon>
        <taxon>Fagales</taxon>
        <taxon>Fagaceae</taxon>
        <taxon>Quercus</taxon>
    </lineage>
</organism>
<evidence type="ECO:0000256" key="1">
    <source>
        <dbReference type="ARBA" id="ARBA00002791"/>
    </source>
</evidence>
<evidence type="ECO:0000256" key="9">
    <source>
        <dbReference type="ARBA" id="ARBA00023136"/>
    </source>
</evidence>
<evidence type="ECO:0000256" key="10">
    <source>
        <dbReference type="RuleBase" id="RU361143"/>
    </source>
</evidence>
<proteinExistence type="inferred from homology"/>
<accession>A0AAW0MDH8</accession>
<gene>
    <name evidence="11" type="primary">OST1A_1</name>
    <name evidence="11" type="ORF">CFP56_033341</name>
</gene>
<evidence type="ECO:0000256" key="3">
    <source>
        <dbReference type="ARBA" id="ARBA00004922"/>
    </source>
</evidence>
<comment type="caution">
    <text evidence="11">The sequence shown here is derived from an EMBL/GenBank/DDBJ whole genome shotgun (WGS) entry which is preliminary data.</text>
</comment>
<evidence type="ECO:0000313" key="12">
    <source>
        <dbReference type="Proteomes" id="UP000237347"/>
    </source>
</evidence>
<dbReference type="Pfam" id="PF04597">
    <property type="entry name" value="Ribophorin_I"/>
    <property type="match status" value="1"/>
</dbReference>
<evidence type="ECO:0000256" key="6">
    <source>
        <dbReference type="ARBA" id="ARBA00022729"/>
    </source>
</evidence>
<dbReference type="PANTHER" id="PTHR21049">
    <property type="entry name" value="RIBOPHORIN I"/>
    <property type="match status" value="1"/>
</dbReference>
<evidence type="ECO:0000256" key="4">
    <source>
        <dbReference type="ARBA" id="ARBA00008905"/>
    </source>
</evidence>
<reference evidence="11 12" key="1">
    <citation type="journal article" date="2018" name="Sci. Data">
        <title>The draft genome sequence of cork oak.</title>
        <authorList>
            <person name="Ramos A.M."/>
            <person name="Usie A."/>
            <person name="Barbosa P."/>
            <person name="Barros P.M."/>
            <person name="Capote T."/>
            <person name="Chaves I."/>
            <person name="Simoes F."/>
            <person name="Abreu I."/>
            <person name="Carrasquinho I."/>
            <person name="Faro C."/>
            <person name="Guimaraes J.B."/>
            <person name="Mendonca D."/>
            <person name="Nobrega F."/>
            <person name="Rodrigues L."/>
            <person name="Saibo N.J.M."/>
            <person name="Varela M.C."/>
            <person name="Egas C."/>
            <person name="Matos J."/>
            <person name="Miguel C.M."/>
            <person name="Oliveira M.M."/>
            <person name="Ricardo C.P."/>
            <person name="Goncalves S."/>
        </authorList>
    </citation>
    <scope>NUCLEOTIDE SEQUENCE [LARGE SCALE GENOMIC DNA]</scope>
    <source>
        <strain evidence="12">cv. HL8</strain>
    </source>
</reference>
<comment type="subcellular location">
    <subcellularLocation>
        <location evidence="2 10">Endoplasmic reticulum membrane</location>
        <topology evidence="2 10">Single-pass type I membrane protein</topology>
    </subcellularLocation>
</comment>
<protein>
    <recommendedName>
        <fullName evidence="10">Dolichyl-diphosphooligosaccharide--protein glycosyltransferase subunit 1</fullName>
    </recommendedName>
</protein>
<comment type="similarity">
    <text evidence="4 10">Belongs to the OST1 family.</text>
</comment>
<keyword evidence="6" id="KW-0732">Signal</keyword>
<evidence type="ECO:0000256" key="5">
    <source>
        <dbReference type="ARBA" id="ARBA00022692"/>
    </source>
</evidence>
<comment type="function">
    <text evidence="1 10">Subunit of the oligosaccharyl transferase (OST) complex that catalyzes the initial transfer of a defined glycan (Glc(3)Man(9)GlcNAc(2) in eukaryotes) from the lipid carrier dolichol-pyrophosphate to an asparagine residue within an Asn-X-Ser/Thr consensus motif in nascent polypeptide chains, the first step in protein N-glycosylation. N-glycosylation occurs cotranslationally and the complex associates with the Sec61 complex at the channel-forming translocon complex that mediates protein translocation across the endoplasmic reticulum (ER). All subunits are required for a maximal enzyme activity.</text>
</comment>
<dbReference type="PANTHER" id="PTHR21049:SF0">
    <property type="entry name" value="DOLICHYL-DIPHOSPHOOLIGOSACCHARIDE--PROTEIN GLYCOSYLTRANSFERASE SUBUNIT 1"/>
    <property type="match status" value="1"/>
</dbReference>
<evidence type="ECO:0000256" key="8">
    <source>
        <dbReference type="ARBA" id="ARBA00022989"/>
    </source>
</evidence>
<comment type="pathway">
    <text evidence="3 10">Protein modification; protein glycosylation.</text>
</comment>
<keyword evidence="7 10" id="KW-0256">Endoplasmic reticulum</keyword>
<keyword evidence="9" id="KW-0472">Membrane</keyword>
<dbReference type="AlphaFoldDB" id="A0AAW0MDH8"/>
<keyword evidence="8" id="KW-1133">Transmembrane helix</keyword>
<dbReference type="GO" id="GO:0018279">
    <property type="term" value="P:protein N-linked glycosylation via asparagine"/>
    <property type="evidence" value="ECO:0007669"/>
    <property type="project" value="TreeGrafter"/>
</dbReference>
<dbReference type="EMBL" id="PKMF04000005">
    <property type="protein sequence ID" value="KAK7860704.1"/>
    <property type="molecule type" value="Genomic_DNA"/>
</dbReference>
<evidence type="ECO:0000256" key="7">
    <source>
        <dbReference type="ARBA" id="ARBA00022824"/>
    </source>
</evidence>
<comment type="subunit">
    <text evidence="10">Component of the oligosaccharyltransferase (OST) complex.</text>
</comment>
<name>A0AAW0MDH8_QUESU</name>
<keyword evidence="5" id="KW-0812">Transmembrane</keyword>
<dbReference type="InterPro" id="IPR007676">
    <property type="entry name" value="Ribophorin_I"/>
</dbReference>
<dbReference type="GO" id="GO:0008250">
    <property type="term" value="C:oligosaccharyltransferase complex"/>
    <property type="evidence" value="ECO:0007669"/>
    <property type="project" value="UniProtKB-UniRule"/>
</dbReference>
<sequence length="110" mass="12145">MSSPLALYVVLPEGSTDISVSVPFTVKQWQETKFSHLDVIGRPVIVLEKTNAVPEHNQHFQKNMLKLKNVFSSSLSSSLVLEWSWIGDFVGGRLHCVIFAAVASAECLMA</sequence>
<dbReference type="Proteomes" id="UP000237347">
    <property type="component" value="Unassembled WGS sequence"/>
</dbReference>
<keyword evidence="12" id="KW-1185">Reference proteome</keyword>
<evidence type="ECO:0000256" key="2">
    <source>
        <dbReference type="ARBA" id="ARBA00004115"/>
    </source>
</evidence>